<evidence type="ECO:0000313" key="3">
    <source>
        <dbReference type="Proteomes" id="UP000198559"/>
    </source>
</evidence>
<dbReference type="STRING" id="235205.BAZSYMB_GORF94_GLIMMER3"/>
<reference evidence="3" key="1">
    <citation type="submission" date="2016-06" db="EMBL/GenBank/DDBJ databases">
        <authorList>
            <person name="Petersen J."/>
            <person name="Sayavedra L."/>
        </authorList>
    </citation>
    <scope>NUCLEOTIDE SEQUENCE [LARGE SCALE GENOMIC DNA]</scope>
    <source>
        <strain evidence="3">BazSymB</strain>
    </source>
</reference>
<dbReference type="EMBL" id="CVUD02000116">
    <property type="protein sequence ID" value="SEH75211.1"/>
    <property type="molecule type" value="Genomic_DNA"/>
</dbReference>
<proteinExistence type="predicted"/>
<accession>A0A1H6KN73</accession>
<name>A0A1H6KN73_9GAMM</name>
<keyword evidence="1" id="KW-1133">Transmembrane helix</keyword>
<dbReference type="Proteomes" id="UP000198559">
    <property type="component" value="Unassembled WGS sequence"/>
</dbReference>
<organism evidence="2 3">
    <name type="scientific">Bathymodiolus azoricus thioautotrophic gill symbiont</name>
    <dbReference type="NCBI Taxonomy" id="235205"/>
    <lineage>
        <taxon>Bacteria</taxon>
        <taxon>Pseudomonadati</taxon>
        <taxon>Pseudomonadota</taxon>
        <taxon>Gammaproteobacteria</taxon>
        <taxon>sulfur-oxidizing symbionts</taxon>
    </lineage>
</organism>
<feature type="transmembrane region" description="Helical" evidence="1">
    <location>
        <begin position="16"/>
        <end position="33"/>
    </location>
</feature>
<protein>
    <submittedName>
        <fullName evidence="2">Uncharacterized protein</fullName>
    </submittedName>
</protein>
<sequence>MTMHNKLDIKIQASKIYLTLSIFVYCLGLFAIWYYFYTLWLSVILSSLLSIWLFYFLPKSLHLTHPNSIVKMVLDEDKLTVEKNDHSTQQFSVFYPSYQSRFLIIINAGKESVVIFKDALASQSLSQLNRYFNTKTKT</sequence>
<evidence type="ECO:0000313" key="2">
    <source>
        <dbReference type="EMBL" id="SEH75211.1"/>
    </source>
</evidence>
<dbReference type="AlphaFoldDB" id="A0A1H6KN73"/>
<keyword evidence="1" id="KW-0472">Membrane</keyword>
<evidence type="ECO:0000256" key="1">
    <source>
        <dbReference type="SAM" id="Phobius"/>
    </source>
</evidence>
<keyword evidence="1" id="KW-0812">Transmembrane</keyword>
<gene>
    <name evidence="2" type="ORF">BAZSYMB_GORF94_GLIMMER3</name>
</gene>
<feature type="transmembrane region" description="Helical" evidence="1">
    <location>
        <begin position="39"/>
        <end position="57"/>
    </location>
</feature>